<reference evidence="2" key="2">
    <citation type="submission" date="2021-10" db="EMBL/GenBank/DDBJ databases">
        <title>Phylogenomics reveals ancestral predisposition of the termite-cultivated fungus Termitomyces towards a domesticated lifestyle.</title>
        <authorList>
            <person name="Auxier B."/>
            <person name="Grum-Grzhimaylo A."/>
            <person name="Cardenas M.E."/>
            <person name="Lodge J.D."/>
            <person name="Laessoe T."/>
            <person name="Pedersen O."/>
            <person name="Smith M.E."/>
            <person name="Kuyper T.W."/>
            <person name="Franco-Molano E.A."/>
            <person name="Baroni T.J."/>
            <person name="Aanen D.K."/>
        </authorList>
    </citation>
    <scope>NUCLEOTIDE SEQUENCE</scope>
    <source>
        <strain evidence="2">D49</strain>
    </source>
</reference>
<dbReference type="EMBL" id="JABCKI010005746">
    <property type="protein sequence ID" value="KAG5638750.1"/>
    <property type="molecule type" value="Genomic_DNA"/>
</dbReference>
<sequence>MAKAQSPVGRSPSRGREIFHSSGRGGAGNIRPVSVARNAVEQDEGARGREPLPTNPQVFSTGRGGAGNIRSPSQEPSVNVLTRTATADTAGTLVKGDVATIEERENERQPRQPVRWSASTFTEGQEASVSYGRGGAGNIYSNAHPNETSQPHSRSRSRGPDMPIGFGRGGAGNMHMPTSTATAPPASSPPPSPTAPTVRAVGRGGAGNIIFTGHEAKAEGERGRETQRAPPAPPPLGMPPQAHVLDHTHNHHHSQAQNGNTYESARRGGAGNINLTGVGAAAVT</sequence>
<evidence type="ECO:0000256" key="1">
    <source>
        <dbReference type="SAM" id="MobiDB-lite"/>
    </source>
</evidence>
<evidence type="ECO:0000313" key="2">
    <source>
        <dbReference type="EMBL" id="KAG5638750.1"/>
    </source>
</evidence>
<dbReference type="InterPro" id="IPR053203">
    <property type="entry name" value="Cisplatin_resist-associated"/>
</dbReference>
<feature type="region of interest" description="Disordered" evidence="1">
    <location>
        <begin position="91"/>
        <end position="197"/>
    </location>
</feature>
<comment type="caution">
    <text evidence="2">The sequence shown here is derived from an EMBL/GenBank/DDBJ whole genome shotgun (WGS) entry which is preliminary data.</text>
</comment>
<feature type="compositionally biased region" description="Polar residues" evidence="1">
    <location>
        <begin position="139"/>
        <end position="152"/>
    </location>
</feature>
<feature type="non-terminal residue" evidence="2">
    <location>
        <position position="1"/>
    </location>
</feature>
<dbReference type="PANTHER" id="PTHR34693">
    <property type="entry name" value="PROTEIN PAR32"/>
    <property type="match status" value="1"/>
</dbReference>
<dbReference type="Pfam" id="PF12223">
    <property type="entry name" value="DUF3602"/>
    <property type="match status" value="2"/>
</dbReference>
<accession>A0A9P7FWY0</accession>
<feature type="region of interest" description="Disordered" evidence="1">
    <location>
        <begin position="217"/>
        <end position="238"/>
    </location>
</feature>
<name>A0A9P7FWY0_9AGAR</name>
<dbReference type="Proteomes" id="UP000717328">
    <property type="component" value="Unassembled WGS sequence"/>
</dbReference>
<dbReference type="InterPro" id="IPR022024">
    <property type="entry name" value="DUF3602"/>
</dbReference>
<reference evidence="2" key="1">
    <citation type="submission" date="2021-02" db="EMBL/GenBank/DDBJ databases">
        <authorList>
            <person name="Nieuwenhuis M."/>
            <person name="Van De Peppel L.J.J."/>
        </authorList>
    </citation>
    <scope>NUCLEOTIDE SEQUENCE</scope>
    <source>
        <strain evidence="2">D49</strain>
    </source>
</reference>
<proteinExistence type="predicted"/>
<protein>
    <submittedName>
        <fullName evidence="2">Uncharacterized protein</fullName>
    </submittedName>
</protein>
<evidence type="ECO:0000313" key="3">
    <source>
        <dbReference type="Proteomes" id="UP000717328"/>
    </source>
</evidence>
<feature type="compositionally biased region" description="Basic and acidic residues" evidence="1">
    <location>
        <begin position="217"/>
        <end position="227"/>
    </location>
</feature>
<dbReference type="PANTHER" id="PTHR34693:SF1">
    <property type="entry name" value="PROTEIN PAR32"/>
    <property type="match status" value="1"/>
</dbReference>
<feature type="compositionally biased region" description="Basic and acidic residues" evidence="1">
    <location>
        <begin position="101"/>
        <end position="110"/>
    </location>
</feature>
<organism evidence="2 3">
    <name type="scientific">Sphagnurus paluster</name>
    <dbReference type="NCBI Taxonomy" id="117069"/>
    <lineage>
        <taxon>Eukaryota</taxon>
        <taxon>Fungi</taxon>
        <taxon>Dikarya</taxon>
        <taxon>Basidiomycota</taxon>
        <taxon>Agaricomycotina</taxon>
        <taxon>Agaricomycetes</taxon>
        <taxon>Agaricomycetidae</taxon>
        <taxon>Agaricales</taxon>
        <taxon>Tricholomatineae</taxon>
        <taxon>Lyophyllaceae</taxon>
        <taxon>Sphagnurus</taxon>
    </lineage>
</organism>
<gene>
    <name evidence="2" type="ORF">H0H81_010372</name>
</gene>
<dbReference type="OrthoDB" id="2537432at2759"/>
<keyword evidence="3" id="KW-1185">Reference proteome</keyword>
<feature type="compositionally biased region" description="Polar residues" evidence="1">
    <location>
        <begin position="117"/>
        <end position="128"/>
    </location>
</feature>
<feature type="region of interest" description="Disordered" evidence="1">
    <location>
        <begin position="1"/>
        <end position="77"/>
    </location>
</feature>
<dbReference type="AlphaFoldDB" id="A0A9P7FWY0"/>